<gene>
    <name evidence="2" type="ORF">THAOC_30719</name>
</gene>
<evidence type="ECO:0000313" key="3">
    <source>
        <dbReference type="Proteomes" id="UP000266841"/>
    </source>
</evidence>
<dbReference type="InterPro" id="IPR000210">
    <property type="entry name" value="BTB/POZ_dom"/>
</dbReference>
<sequence length="205" mass="23233">MTNKDAQATVKFDAGGRLFKTSRSLFDQHEETMLGRLISDTWLEDSTKPIFIDRDGDIFAQVLNFLRYGSVTLPSSVPKDMFLRDLDYFGISHESGTVVGETEKFPLRVKDMFDERAQLDSKIARVKLQQQGLMALTPLCCAEYVRGRKLVSIDPQKDPDLYNAAHKVNRDPAGKEMFQNMLSQYGLTFEKVSGSARVIYFDASK</sequence>
<dbReference type="Gene3D" id="3.30.710.10">
    <property type="entry name" value="Potassium Channel Kv1.1, Chain A"/>
    <property type="match status" value="1"/>
</dbReference>
<proteinExistence type="predicted"/>
<name>K0RDH8_THAOC</name>
<dbReference type="GO" id="GO:0051260">
    <property type="term" value="P:protein homooligomerization"/>
    <property type="evidence" value="ECO:0007669"/>
    <property type="project" value="InterPro"/>
</dbReference>
<feature type="domain" description="BTB" evidence="1">
    <location>
        <begin position="4"/>
        <end position="75"/>
    </location>
</feature>
<dbReference type="PANTHER" id="PTHR14499:SF136">
    <property type="entry name" value="GH08630P"/>
    <property type="match status" value="1"/>
</dbReference>
<accession>K0RDH8</accession>
<organism evidence="2 3">
    <name type="scientific">Thalassiosira oceanica</name>
    <name type="common">Marine diatom</name>
    <dbReference type="NCBI Taxonomy" id="159749"/>
    <lineage>
        <taxon>Eukaryota</taxon>
        <taxon>Sar</taxon>
        <taxon>Stramenopiles</taxon>
        <taxon>Ochrophyta</taxon>
        <taxon>Bacillariophyta</taxon>
        <taxon>Coscinodiscophyceae</taxon>
        <taxon>Thalassiosirophycidae</taxon>
        <taxon>Thalassiosirales</taxon>
        <taxon>Thalassiosiraceae</taxon>
        <taxon>Thalassiosira</taxon>
    </lineage>
</organism>
<reference evidence="2 3" key="1">
    <citation type="journal article" date="2012" name="Genome Biol.">
        <title>Genome and low-iron response of an oceanic diatom adapted to chronic iron limitation.</title>
        <authorList>
            <person name="Lommer M."/>
            <person name="Specht M."/>
            <person name="Roy A.S."/>
            <person name="Kraemer L."/>
            <person name="Andreson R."/>
            <person name="Gutowska M.A."/>
            <person name="Wolf J."/>
            <person name="Bergner S.V."/>
            <person name="Schilhabel M.B."/>
            <person name="Klostermeier U.C."/>
            <person name="Beiko R.G."/>
            <person name="Rosenstiel P."/>
            <person name="Hippler M."/>
            <person name="Laroche J."/>
        </authorList>
    </citation>
    <scope>NUCLEOTIDE SEQUENCE [LARGE SCALE GENOMIC DNA]</scope>
    <source>
        <strain evidence="2 3">CCMP1005</strain>
    </source>
</reference>
<dbReference type="PROSITE" id="PS50097">
    <property type="entry name" value="BTB"/>
    <property type="match status" value="1"/>
</dbReference>
<dbReference type="SUPFAM" id="SSF54695">
    <property type="entry name" value="POZ domain"/>
    <property type="match status" value="1"/>
</dbReference>
<dbReference type="Proteomes" id="UP000266841">
    <property type="component" value="Unassembled WGS sequence"/>
</dbReference>
<dbReference type="PANTHER" id="PTHR14499">
    <property type="entry name" value="POTASSIUM CHANNEL TETRAMERIZATION DOMAIN-CONTAINING"/>
    <property type="match status" value="1"/>
</dbReference>
<protein>
    <recommendedName>
        <fullName evidence="1">BTB domain-containing protein</fullName>
    </recommendedName>
</protein>
<dbReference type="CDD" id="cd18316">
    <property type="entry name" value="BTB_POZ_KCTD-like"/>
    <property type="match status" value="1"/>
</dbReference>
<dbReference type="AlphaFoldDB" id="K0RDH8"/>
<dbReference type="InterPro" id="IPR003131">
    <property type="entry name" value="T1-type_BTB"/>
</dbReference>
<keyword evidence="3" id="KW-1185">Reference proteome</keyword>
<evidence type="ECO:0000313" key="2">
    <source>
        <dbReference type="EMBL" id="EJK50329.1"/>
    </source>
</evidence>
<comment type="caution">
    <text evidence="2">The sequence shown here is derived from an EMBL/GenBank/DDBJ whole genome shotgun (WGS) entry which is preliminary data.</text>
</comment>
<dbReference type="eggNOG" id="KOG2714">
    <property type="taxonomic scope" value="Eukaryota"/>
</dbReference>
<dbReference type="Pfam" id="PF02214">
    <property type="entry name" value="BTB_2"/>
    <property type="match status" value="1"/>
</dbReference>
<dbReference type="OrthoDB" id="45549at2759"/>
<dbReference type="SMART" id="SM00225">
    <property type="entry name" value="BTB"/>
    <property type="match status" value="1"/>
</dbReference>
<dbReference type="InterPro" id="IPR011333">
    <property type="entry name" value="SKP1/BTB/POZ_sf"/>
</dbReference>
<dbReference type="EMBL" id="AGNL01043981">
    <property type="protein sequence ID" value="EJK50329.1"/>
    <property type="molecule type" value="Genomic_DNA"/>
</dbReference>
<evidence type="ECO:0000259" key="1">
    <source>
        <dbReference type="PROSITE" id="PS50097"/>
    </source>
</evidence>